<reference evidence="1" key="2">
    <citation type="submission" date="2020-11" db="EMBL/GenBank/DDBJ databases">
        <authorList>
            <person name="McCartney M.A."/>
            <person name="Auch B."/>
            <person name="Kono T."/>
            <person name="Mallez S."/>
            <person name="Becker A."/>
            <person name="Gohl D.M."/>
            <person name="Silverstein K.A.T."/>
            <person name="Koren S."/>
            <person name="Bechman K.B."/>
            <person name="Herman A."/>
            <person name="Abrahante J.E."/>
            <person name="Garbe J."/>
        </authorList>
    </citation>
    <scope>NUCLEOTIDE SEQUENCE</scope>
    <source>
        <strain evidence="1">Duluth1</strain>
        <tissue evidence="1">Whole animal</tissue>
    </source>
</reference>
<gene>
    <name evidence="1" type="ORF">DPMN_166796</name>
</gene>
<dbReference type="EMBL" id="JAIWYP010000008">
    <property type="protein sequence ID" value="KAH3788649.1"/>
    <property type="molecule type" value="Genomic_DNA"/>
</dbReference>
<name>A0A9D4EXJ4_DREPO</name>
<keyword evidence="2" id="KW-1185">Reference proteome</keyword>
<comment type="caution">
    <text evidence="1">The sequence shown here is derived from an EMBL/GenBank/DDBJ whole genome shotgun (WGS) entry which is preliminary data.</text>
</comment>
<sequence length="93" mass="10832">MDYGGQVENKRFVVNNLSLLWSLRLSKNYHVISPDVQEHVKAASEEKVNTHLWHPFEEHSKRKSELVCSFTIIVKVTLYTIDVDIRLYCLTNG</sequence>
<proteinExistence type="predicted"/>
<dbReference type="Proteomes" id="UP000828390">
    <property type="component" value="Unassembled WGS sequence"/>
</dbReference>
<reference evidence="1" key="1">
    <citation type="journal article" date="2019" name="bioRxiv">
        <title>The Genome of the Zebra Mussel, Dreissena polymorpha: A Resource for Invasive Species Research.</title>
        <authorList>
            <person name="McCartney M.A."/>
            <person name="Auch B."/>
            <person name="Kono T."/>
            <person name="Mallez S."/>
            <person name="Zhang Y."/>
            <person name="Obille A."/>
            <person name="Becker A."/>
            <person name="Abrahante J.E."/>
            <person name="Garbe J."/>
            <person name="Badalamenti J.P."/>
            <person name="Herman A."/>
            <person name="Mangelson H."/>
            <person name="Liachko I."/>
            <person name="Sullivan S."/>
            <person name="Sone E.D."/>
            <person name="Koren S."/>
            <person name="Silverstein K.A.T."/>
            <person name="Beckman K.B."/>
            <person name="Gohl D.M."/>
        </authorList>
    </citation>
    <scope>NUCLEOTIDE SEQUENCE</scope>
    <source>
        <strain evidence="1">Duluth1</strain>
        <tissue evidence="1">Whole animal</tissue>
    </source>
</reference>
<evidence type="ECO:0000313" key="2">
    <source>
        <dbReference type="Proteomes" id="UP000828390"/>
    </source>
</evidence>
<accession>A0A9D4EXJ4</accession>
<protein>
    <submittedName>
        <fullName evidence="1">Uncharacterized protein</fullName>
    </submittedName>
</protein>
<organism evidence="1 2">
    <name type="scientific">Dreissena polymorpha</name>
    <name type="common">Zebra mussel</name>
    <name type="synonym">Mytilus polymorpha</name>
    <dbReference type="NCBI Taxonomy" id="45954"/>
    <lineage>
        <taxon>Eukaryota</taxon>
        <taxon>Metazoa</taxon>
        <taxon>Spiralia</taxon>
        <taxon>Lophotrochozoa</taxon>
        <taxon>Mollusca</taxon>
        <taxon>Bivalvia</taxon>
        <taxon>Autobranchia</taxon>
        <taxon>Heteroconchia</taxon>
        <taxon>Euheterodonta</taxon>
        <taxon>Imparidentia</taxon>
        <taxon>Neoheterodontei</taxon>
        <taxon>Myida</taxon>
        <taxon>Dreissenoidea</taxon>
        <taxon>Dreissenidae</taxon>
        <taxon>Dreissena</taxon>
    </lineage>
</organism>
<dbReference type="AlphaFoldDB" id="A0A9D4EXJ4"/>
<evidence type="ECO:0000313" key="1">
    <source>
        <dbReference type="EMBL" id="KAH3788649.1"/>
    </source>
</evidence>